<gene>
    <name evidence="1" type="ORF">IU449_13875</name>
</gene>
<dbReference type="RefSeq" id="WP_195002175.1">
    <property type="nucleotide sequence ID" value="NZ_JADLQN010000001.1"/>
</dbReference>
<proteinExistence type="predicted"/>
<keyword evidence="2" id="KW-1185">Reference proteome</keyword>
<dbReference type="Proteomes" id="UP000707731">
    <property type="component" value="Unassembled WGS sequence"/>
</dbReference>
<organism evidence="1 2">
    <name type="scientific">Nocardia higoensis</name>
    <dbReference type="NCBI Taxonomy" id="228599"/>
    <lineage>
        <taxon>Bacteria</taxon>
        <taxon>Bacillati</taxon>
        <taxon>Actinomycetota</taxon>
        <taxon>Actinomycetes</taxon>
        <taxon>Mycobacteriales</taxon>
        <taxon>Nocardiaceae</taxon>
        <taxon>Nocardia</taxon>
    </lineage>
</organism>
<protein>
    <recommendedName>
        <fullName evidence="3">DUF4351 domain-containing protein</fullName>
    </recommendedName>
</protein>
<evidence type="ECO:0000313" key="2">
    <source>
        <dbReference type="Proteomes" id="UP000707731"/>
    </source>
</evidence>
<dbReference type="EMBL" id="JADLQN010000001">
    <property type="protein sequence ID" value="MBF6355620.1"/>
    <property type="molecule type" value="Genomic_DNA"/>
</dbReference>
<reference evidence="1 2" key="1">
    <citation type="submission" date="2020-10" db="EMBL/GenBank/DDBJ databases">
        <title>Identification of Nocardia species via Next-generation sequencing and recognition of intraspecies genetic diversity.</title>
        <authorList>
            <person name="Li P."/>
            <person name="Li P."/>
            <person name="Lu B."/>
        </authorList>
    </citation>
    <scope>NUCLEOTIDE SEQUENCE [LARGE SCALE GENOMIC DNA]</scope>
    <source>
        <strain evidence="1 2">BJ06-0143</strain>
    </source>
</reference>
<evidence type="ECO:0000313" key="1">
    <source>
        <dbReference type="EMBL" id="MBF6355620.1"/>
    </source>
</evidence>
<accession>A0ABS0DAY1</accession>
<comment type="caution">
    <text evidence="1">The sequence shown here is derived from an EMBL/GenBank/DDBJ whole genome shotgun (WGS) entry which is preliminary data.</text>
</comment>
<evidence type="ECO:0008006" key="3">
    <source>
        <dbReference type="Google" id="ProtNLM"/>
    </source>
</evidence>
<name>A0ABS0DAY1_9NOCA</name>
<sequence length="56" mass="6197">MEGRAEFLLYLLSMRFGPTPRGISDRIHAADGAQVVTWAQRLLTASTLDEVFSETA</sequence>